<dbReference type="PANTHER" id="PTHR22990:SF15">
    <property type="entry name" value="F-BOX ONLY PROTEIN 10"/>
    <property type="match status" value="1"/>
</dbReference>
<sequence>MLTNTYSNCILQKQALASGVRASVAFLLLFLLTSISQVSVAQSLLVGKTGTIQSVKKAIQLAQPHDTIYISQGTYLESDIIINKPLTLIGRHNPVIDGQFTGEIITIQADSVVVEGLVLQNVKVSAIKDYAAIRISRSKHCILRNNQIRNAFFGIYLEKADSCQVQNNRIHSQSTMESTSGNAIHVWYCNTMLIEDNQVSGHRDGIYFEFVSNSRIINNISTKNLRYGLHFMFSDNNVYRSNRFINNGAGVAVMYSKHITMVENTFQNNWGASAYGILLKDITDSRIEKNTFLQNTVGIHAEGTNRTIIQHNEFRQNGWALRMMGSCEELRFERNNFIANTFEVASSNNYTSNNTFNGNYWSSYTGYDLDRDGTGDVPHKPVKLFSYLIEDVPTAMVLIRSLFIDLLELAERVAPVLTPATIQDDGPSMRLNHW</sequence>
<dbReference type="InterPro" id="IPR007742">
    <property type="entry name" value="NosD_dom"/>
</dbReference>
<feature type="domain" description="Carbohydrate-binding/sugar hydrolysis" evidence="4">
    <location>
        <begin position="70"/>
        <end position="209"/>
    </location>
</feature>
<dbReference type="SMART" id="SM00722">
    <property type="entry name" value="CASH"/>
    <property type="match status" value="2"/>
</dbReference>
<dbReference type="Pfam" id="PF05048">
    <property type="entry name" value="NosD"/>
    <property type="match status" value="1"/>
</dbReference>
<keyword evidence="3" id="KW-0833">Ubl conjugation pathway</keyword>
<name>A0A6C0GXB7_9BACT</name>
<dbReference type="Gene3D" id="2.160.20.10">
    <property type="entry name" value="Single-stranded right-handed beta-helix, Pectin lyase-like"/>
    <property type="match status" value="2"/>
</dbReference>
<dbReference type="InterPro" id="IPR006626">
    <property type="entry name" value="PbH1"/>
</dbReference>
<evidence type="ECO:0000313" key="6">
    <source>
        <dbReference type="Proteomes" id="UP000480178"/>
    </source>
</evidence>
<dbReference type="EMBL" id="CP048222">
    <property type="protein sequence ID" value="QHT72062.1"/>
    <property type="molecule type" value="Genomic_DNA"/>
</dbReference>
<accession>A0A6C0GXB7</accession>
<dbReference type="InterPro" id="IPR011050">
    <property type="entry name" value="Pectin_lyase_fold/virulence"/>
</dbReference>
<dbReference type="InterPro" id="IPR006633">
    <property type="entry name" value="Carb-bd_sugar_hydrolysis-dom"/>
</dbReference>
<protein>
    <submittedName>
        <fullName evidence="5">Nitrous oxide reductase family maturation protein NosD</fullName>
    </submittedName>
</protein>
<proteinExistence type="predicted"/>
<dbReference type="InterPro" id="IPR026464">
    <property type="entry name" value="NosD_copper_fam"/>
</dbReference>
<dbReference type="SMART" id="SM00710">
    <property type="entry name" value="PbH1"/>
    <property type="match status" value="10"/>
</dbReference>
<evidence type="ECO:0000256" key="1">
    <source>
        <dbReference type="ARBA" id="ARBA00004906"/>
    </source>
</evidence>
<dbReference type="NCBIfam" id="TIGR04247">
    <property type="entry name" value="NosD_copper_fam"/>
    <property type="match status" value="1"/>
</dbReference>
<keyword evidence="2" id="KW-0677">Repeat</keyword>
<comment type="pathway">
    <text evidence="1">Protein modification; protein ubiquitination.</text>
</comment>
<dbReference type="InterPro" id="IPR022441">
    <property type="entry name" value="Para_beta_helix_rpt-2"/>
</dbReference>
<evidence type="ECO:0000259" key="4">
    <source>
        <dbReference type="SMART" id="SM00722"/>
    </source>
</evidence>
<dbReference type="Proteomes" id="UP000480178">
    <property type="component" value="Chromosome"/>
</dbReference>
<dbReference type="PANTHER" id="PTHR22990">
    <property type="entry name" value="F-BOX ONLY PROTEIN"/>
    <property type="match status" value="1"/>
</dbReference>
<dbReference type="AlphaFoldDB" id="A0A6C0GXB7"/>
<dbReference type="InterPro" id="IPR012334">
    <property type="entry name" value="Pectin_lyas_fold"/>
</dbReference>
<gene>
    <name evidence="5" type="primary">nosD</name>
    <name evidence="5" type="ORF">GXP67_17640</name>
</gene>
<dbReference type="NCBIfam" id="TIGR03804">
    <property type="entry name" value="para_beta_helix"/>
    <property type="match status" value="4"/>
</dbReference>
<reference evidence="5 6" key="1">
    <citation type="submission" date="2020-01" db="EMBL/GenBank/DDBJ databases">
        <authorList>
            <person name="Kim M.K."/>
        </authorList>
    </citation>
    <scope>NUCLEOTIDE SEQUENCE [LARGE SCALE GENOMIC DNA]</scope>
    <source>
        <strain evidence="5 6">172606-1</strain>
    </source>
</reference>
<dbReference type="InterPro" id="IPR051550">
    <property type="entry name" value="SCF-Subunits/Alg-Epimerases"/>
</dbReference>
<organism evidence="5 6">
    <name type="scientific">Rhodocytophaga rosea</name>
    <dbReference type="NCBI Taxonomy" id="2704465"/>
    <lineage>
        <taxon>Bacteria</taxon>
        <taxon>Pseudomonadati</taxon>
        <taxon>Bacteroidota</taxon>
        <taxon>Cytophagia</taxon>
        <taxon>Cytophagales</taxon>
        <taxon>Rhodocytophagaceae</taxon>
        <taxon>Rhodocytophaga</taxon>
    </lineage>
</organism>
<dbReference type="SUPFAM" id="SSF51126">
    <property type="entry name" value="Pectin lyase-like"/>
    <property type="match status" value="1"/>
</dbReference>
<evidence type="ECO:0000256" key="2">
    <source>
        <dbReference type="ARBA" id="ARBA00022737"/>
    </source>
</evidence>
<evidence type="ECO:0000313" key="5">
    <source>
        <dbReference type="EMBL" id="QHT72062.1"/>
    </source>
</evidence>
<evidence type="ECO:0000256" key="3">
    <source>
        <dbReference type="ARBA" id="ARBA00022786"/>
    </source>
</evidence>
<feature type="domain" description="Carbohydrate-binding/sugar hydrolysis" evidence="4">
    <location>
        <begin position="216"/>
        <end position="377"/>
    </location>
</feature>
<keyword evidence="6" id="KW-1185">Reference proteome</keyword>
<dbReference type="KEGG" id="rhoz:GXP67_17640"/>